<keyword evidence="7 9" id="KW-1133">Transmembrane helix</keyword>
<dbReference type="PANTHER" id="PTHR30386">
    <property type="entry name" value="MEMBRANE FUSION SUBUNIT OF EMRAB-TOLC MULTIDRUG EFFLUX PUMP"/>
    <property type="match status" value="1"/>
</dbReference>
<dbReference type="Proteomes" id="UP000516148">
    <property type="component" value="Chromosome"/>
</dbReference>
<dbReference type="InterPro" id="IPR050739">
    <property type="entry name" value="MFP"/>
</dbReference>
<dbReference type="Gene3D" id="2.40.30.170">
    <property type="match status" value="1"/>
</dbReference>
<dbReference type="SUPFAM" id="SSF111369">
    <property type="entry name" value="HlyD-like secretion proteins"/>
    <property type="match status" value="2"/>
</dbReference>
<evidence type="ECO:0000256" key="3">
    <source>
        <dbReference type="ARBA" id="ARBA00022448"/>
    </source>
</evidence>
<dbReference type="KEGG" id="spap:H3Z74_13840"/>
<dbReference type="GO" id="GO:0009306">
    <property type="term" value="P:protein secretion"/>
    <property type="evidence" value="ECO:0007669"/>
    <property type="project" value="InterPro"/>
</dbReference>
<dbReference type="PANTHER" id="PTHR30386:SF17">
    <property type="entry name" value="ALKALINE PROTEASE SECRETION PROTEIN APRE"/>
    <property type="match status" value="1"/>
</dbReference>
<evidence type="ECO:0000256" key="4">
    <source>
        <dbReference type="ARBA" id="ARBA00022475"/>
    </source>
</evidence>
<sequence>MTDLPVPRSADHRQALAETLSQPIARVTKLLTIGLGITITLIFAWSALVPIASGVVAEGRIGIENKRKTVQHLDGGIVKEIDVKEGAQVKAGQLLFRLDDGDARLAVQVLQAQFDSLLAERAAREAELTGASVIAFPPELLARMSEPSVRSAIATQRAAFTARRAGRGGQQTGIDQRVVQLGQDARGSSAQSTANAEQLELLDREIRDTQALVDKGYATRPRLLALQRAAAQLRGQLEAANSQTARSRAQISEARIARSQVEREGGVTAADALRSVQSELVQLTEKLSAAREVLARKRILAPVDGLVVGLAVTTVGGVIRPGEALLDIVPVSQRLIVEAQITPNHADDVRSGQRAFVRLEAGGFQAAPVLEGVVRTISADALVDQRTGARYFSATVEILSAKNVPERLLKPGLPAAVLVRTGQRTLIGYFMEPISVASFGAMRE</sequence>
<keyword evidence="5 9" id="KW-0997">Cell inner membrane</keyword>
<evidence type="ECO:0000259" key="10">
    <source>
        <dbReference type="Pfam" id="PF25994"/>
    </source>
</evidence>
<reference evidence="12 13" key="1">
    <citation type="submission" date="2020-09" db="EMBL/GenBank/DDBJ databases">
        <title>Sphingomonas sp., a new species isolated from pork steak.</title>
        <authorList>
            <person name="Heidler von Heilborn D."/>
        </authorList>
    </citation>
    <scope>NUCLEOTIDE SEQUENCE [LARGE SCALE GENOMIC DNA]</scope>
    <source>
        <strain evidence="13">S8-3T</strain>
    </source>
</reference>
<gene>
    <name evidence="12" type="ORF">H3Z74_13840</name>
</gene>
<comment type="similarity">
    <text evidence="2 9">Belongs to the membrane fusion protein (MFP) (TC 8.A.1) family.</text>
</comment>
<dbReference type="Pfam" id="PF26002">
    <property type="entry name" value="Beta-barrel_AprE"/>
    <property type="match status" value="1"/>
</dbReference>
<accession>A0A7H0LDX2</accession>
<name>A0A7H0LDX2_9SPHN</name>
<dbReference type="Gene3D" id="2.40.50.100">
    <property type="match status" value="1"/>
</dbReference>
<dbReference type="RefSeq" id="WP_187760221.1">
    <property type="nucleotide sequence ID" value="NZ_CP061038.1"/>
</dbReference>
<keyword evidence="8 9" id="KW-0472">Membrane</keyword>
<evidence type="ECO:0000256" key="6">
    <source>
        <dbReference type="ARBA" id="ARBA00022692"/>
    </source>
</evidence>
<feature type="domain" description="AprE-like beta-barrel" evidence="11">
    <location>
        <begin position="335"/>
        <end position="422"/>
    </location>
</feature>
<evidence type="ECO:0000313" key="13">
    <source>
        <dbReference type="Proteomes" id="UP000516148"/>
    </source>
</evidence>
<dbReference type="Pfam" id="PF25994">
    <property type="entry name" value="HH_AprE"/>
    <property type="match status" value="1"/>
</dbReference>
<dbReference type="NCBIfam" id="TIGR01843">
    <property type="entry name" value="type_I_hlyD"/>
    <property type="match status" value="1"/>
</dbReference>
<dbReference type="InterPro" id="IPR058982">
    <property type="entry name" value="Beta-barrel_AprE"/>
</dbReference>
<proteinExistence type="inferred from homology"/>
<keyword evidence="13" id="KW-1185">Reference proteome</keyword>
<evidence type="ECO:0000256" key="2">
    <source>
        <dbReference type="ARBA" id="ARBA00009477"/>
    </source>
</evidence>
<feature type="domain" description="AprE-like long alpha-helical hairpin" evidence="10">
    <location>
        <begin position="104"/>
        <end position="292"/>
    </location>
</feature>
<feature type="transmembrane region" description="Helical" evidence="9">
    <location>
        <begin position="30"/>
        <end position="57"/>
    </location>
</feature>
<dbReference type="GO" id="GO:0005886">
    <property type="term" value="C:plasma membrane"/>
    <property type="evidence" value="ECO:0007669"/>
    <property type="project" value="UniProtKB-SubCell"/>
</dbReference>
<evidence type="ECO:0000256" key="7">
    <source>
        <dbReference type="ARBA" id="ARBA00022989"/>
    </source>
</evidence>
<evidence type="ECO:0000256" key="1">
    <source>
        <dbReference type="ARBA" id="ARBA00004377"/>
    </source>
</evidence>
<evidence type="ECO:0000256" key="9">
    <source>
        <dbReference type="RuleBase" id="RU365093"/>
    </source>
</evidence>
<organism evidence="12 13">
    <name type="scientific">Sphingomonas alpina</name>
    <dbReference type="NCBI Taxonomy" id="653931"/>
    <lineage>
        <taxon>Bacteria</taxon>
        <taxon>Pseudomonadati</taxon>
        <taxon>Pseudomonadota</taxon>
        <taxon>Alphaproteobacteria</taxon>
        <taxon>Sphingomonadales</taxon>
        <taxon>Sphingomonadaceae</taxon>
        <taxon>Sphingomonas</taxon>
    </lineage>
</organism>
<dbReference type="AlphaFoldDB" id="A0A7H0LDX2"/>
<comment type="subcellular location">
    <subcellularLocation>
        <location evidence="1 9">Cell inner membrane</location>
        <topology evidence="1 9">Single-pass membrane protein</topology>
    </subcellularLocation>
</comment>
<evidence type="ECO:0000259" key="11">
    <source>
        <dbReference type="Pfam" id="PF26002"/>
    </source>
</evidence>
<dbReference type="InterPro" id="IPR006144">
    <property type="entry name" value="Secretion_HlyD_CS"/>
</dbReference>
<dbReference type="EMBL" id="CP061038">
    <property type="protein sequence ID" value="QNQ07875.1"/>
    <property type="molecule type" value="Genomic_DNA"/>
</dbReference>
<dbReference type="PRINTS" id="PR01490">
    <property type="entry name" value="RTXTOXIND"/>
</dbReference>
<dbReference type="InterPro" id="IPR058781">
    <property type="entry name" value="HH_AprE-like"/>
</dbReference>
<keyword evidence="4 9" id="KW-1003">Cell membrane</keyword>
<keyword evidence="6 9" id="KW-0812">Transmembrane</keyword>
<protein>
    <recommendedName>
        <fullName evidence="9">Membrane fusion protein (MFP) family protein</fullName>
    </recommendedName>
</protein>
<dbReference type="InterPro" id="IPR010129">
    <property type="entry name" value="T1SS_HlyD"/>
</dbReference>
<evidence type="ECO:0000256" key="5">
    <source>
        <dbReference type="ARBA" id="ARBA00022519"/>
    </source>
</evidence>
<dbReference type="PROSITE" id="PS00543">
    <property type="entry name" value="HLYD_FAMILY"/>
    <property type="match status" value="1"/>
</dbReference>
<evidence type="ECO:0000256" key="8">
    <source>
        <dbReference type="ARBA" id="ARBA00023136"/>
    </source>
</evidence>
<evidence type="ECO:0000313" key="12">
    <source>
        <dbReference type="EMBL" id="QNQ07875.1"/>
    </source>
</evidence>
<keyword evidence="3 9" id="KW-0813">Transport</keyword>